<dbReference type="OrthoDB" id="445301at2759"/>
<dbReference type="InterPro" id="IPR007246">
    <property type="entry name" value="Gaa1"/>
</dbReference>
<protein>
    <submittedName>
        <fullName evidence="2">GPAA1 protein</fullName>
    </submittedName>
</protein>
<evidence type="ECO:0000256" key="1">
    <source>
        <dbReference type="SAM" id="Phobius"/>
    </source>
</evidence>
<reference evidence="2 3" key="1">
    <citation type="submission" date="2019-09" db="EMBL/GenBank/DDBJ databases">
        <title>Bird 10,000 Genomes (B10K) Project - Family phase.</title>
        <authorList>
            <person name="Zhang G."/>
        </authorList>
    </citation>
    <scope>NUCLEOTIDE SEQUENCE [LARGE SCALE GENOMIC DNA]</scope>
    <source>
        <strain evidence="2">OUT-0055</strain>
        <tissue evidence="2">Blood</tissue>
    </source>
</reference>
<dbReference type="Proteomes" id="UP000518911">
    <property type="component" value="Unassembled WGS sequence"/>
</dbReference>
<dbReference type="PANTHER" id="PTHR13304">
    <property type="entry name" value="GLYCOSYLPHOSPHATIDYLINOSITOL ANCHOR ATTACHMENT 1 PROTEIN"/>
    <property type="match status" value="1"/>
</dbReference>
<feature type="transmembrane region" description="Helical" evidence="1">
    <location>
        <begin position="62"/>
        <end position="84"/>
    </location>
</feature>
<dbReference type="EMBL" id="VZUJ01127065">
    <property type="protein sequence ID" value="NXV82071.1"/>
    <property type="molecule type" value="Genomic_DNA"/>
</dbReference>
<keyword evidence="1" id="KW-0812">Transmembrane</keyword>
<dbReference type="PANTHER" id="PTHR13304:SF0">
    <property type="entry name" value="GLYCOSYLPHOSPHATIDYLINOSITOL ANCHOR ATTACHMENT 1 PROTEIN"/>
    <property type="match status" value="1"/>
</dbReference>
<feature type="transmembrane region" description="Helical" evidence="1">
    <location>
        <begin position="7"/>
        <end position="27"/>
    </location>
</feature>
<gene>
    <name evidence="2" type="primary">Gpaa1</name>
    <name evidence="2" type="ORF">ATLROG_R13937</name>
</gene>
<keyword evidence="1" id="KW-0472">Membrane</keyword>
<proteinExistence type="predicted"/>
<organism evidence="2 3">
    <name type="scientific">Atlantisia rogersi</name>
    <name type="common">Inaccessible Island rail</name>
    <dbReference type="NCBI Taxonomy" id="2478892"/>
    <lineage>
        <taxon>Eukaryota</taxon>
        <taxon>Metazoa</taxon>
        <taxon>Chordata</taxon>
        <taxon>Craniata</taxon>
        <taxon>Vertebrata</taxon>
        <taxon>Euteleostomi</taxon>
        <taxon>Archelosauria</taxon>
        <taxon>Archosauria</taxon>
        <taxon>Dinosauria</taxon>
        <taxon>Saurischia</taxon>
        <taxon>Theropoda</taxon>
        <taxon>Coelurosauria</taxon>
        <taxon>Aves</taxon>
        <taxon>Neognathae</taxon>
        <taxon>Neoaves</taxon>
        <taxon>Gruiformes</taxon>
        <taxon>Rallidae</taxon>
        <taxon>Atlantisia</taxon>
    </lineage>
</organism>
<dbReference type="AlphaFoldDB" id="A0A7L3X222"/>
<keyword evidence="3" id="KW-1185">Reference proteome</keyword>
<accession>A0A7L3X222</accession>
<evidence type="ECO:0000313" key="2">
    <source>
        <dbReference type="EMBL" id="NXV82071.1"/>
    </source>
</evidence>
<comment type="caution">
    <text evidence="2">The sequence shown here is derived from an EMBL/GenBank/DDBJ whole genome shotgun (WGS) entry which is preliminary data.</text>
</comment>
<keyword evidence="1" id="KW-1133">Transmembrane helix</keyword>
<feature type="non-terminal residue" evidence="2">
    <location>
        <position position="85"/>
    </location>
</feature>
<dbReference type="GO" id="GO:0016255">
    <property type="term" value="P:attachment of GPI anchor to protein"/>
    <property type="evidence" value="ECO:0007669"/>
    <property type="project" value="TreeGrafter"/>
</dbReference>
<dbReference type="Pfam" id="PF04114">
    <property type="entry name" value="Gaa1"/>
    <property type="match status" value="1"/>
</dbReference>
<sequence length="85" mass="9501">PLSPRPLLAVLLVLCSPGVTLLLSIFVQQELLEAPAGWAEGWQLFLGALAQGLLQHQLYGARLYPCLALGTYPCWLLLWNVLFWR</sequence>
<feature type="non-terminal residue" evidence="2">
    <location>
        <position position="1"/>
    </location>
</feature>
<evidence type="ECO:0000313" key="3">
    <source>
        <dbReference type="Proteomes" id="UP000518911"/>
    </source>
</evidence>
<dbReference type="GO" id="GO:0042765">
    <property type="term" value="C:GPI-anchor transamidase complex"/>
    <property type="evidence" value="ECO:0007669"/>
    <property type="project" value="InterPro"/>
</dbReference>
<name>A0A7L3X222_9GRUI</name>